<dbReference type="RefSeq" id="WP_151533884.1">
    <property type="nucleotide sequence ID" value="NZ_WBOS01000002.1"/>
</dbReference>
<comment type="caution">
    <text evidence="2">The sequence shown here is derived from an EMBL/GenBank/DDBJ whole genome shotgun (WGS) entry which is preliminary data.</text>
</comment>
<dbReference type="InterPro" id="IPR021324">
    <property type="entry name" value="DUF2929"/>
</dbReference>
<keyword evidence="1" id="KW-1133">Transmembrane helix</keyword>
<accession>A0A6L3V772</accession>
<name>A0A6L3V772_9BACI</name>
<evidence type="ECO:0000256" key="1">
    <source>
        <dbReference type="SAM" id="Phobius"/>
    </source>
</evidence>
<dbReference type="AlphaFoldDB" id="A0A6L3V772"/>
<proteinExistence type="predicted"/>
<gene>
    <name evidence="2" type="ORF">F7731_06120</name>
</gene>
<keyword evidence="1" id="KW-0812">Transmembrane</keyword>
<sequence length="63" mass="7174">MRFFWTLFWTFLLVQMLTYVVSSMIGIAFDFKTGSILGVAATIVIFIVTTILPEGPVEKERLN</sequence>
<organism evidence="2 3">
    <name type="scientific">Cytobacillus depressus</name>
    <dbReference type="NCBI Taxonomy" id="1602942"/>
    <lineage>
        <taxon>Bacteria</taxon>
        <taxon>Bacillati</taxon>
        <taxon>Bacillota</taxon>
        <taxon>Bacilli</taxon>
        <taxon>Bacillales</taxon>
        <taxon>Bacillaceae</taxon>
        <taxon>Cytobacillus</taxon>
    </lineage>
</organism>
<reference evidence="2 3" key="1">
    <citation type="journal article" date="2016" name="Antonie Van Leeuwenhoek">
        <title>Bacillus depressus sp. nov., isolated from soil of a sunflower field.</title>
        <authorList>
            <person name="Wei X."/>
            <person name="Xin D."/>
            <person name="Xin Y."/>
            <person name="Zhang H."/>
            <person name="Wang T."/>
            <person name="Zhang J."/>
        </authorList>
    </citation>
    <scope>NUCLEOTIDE SEQUENCE [LARGE SCALE GENOMIC DNA]</scope>
    <source>
        <strain evidence="2 3">BZ1</strain>
    </source>
</reference>
<keyword evidence="1" id="KW-0472">Membrane</keyword>
<dbReference type="Pfam" id="PF11151">
    <property type="entry name" value="DUF2929"/>
    <property type="match status" value="1"/>
</dbReference>
<feature type="transmembrane region" description="Helical" evidence="1">
    <location>
        <begin position="33"/>
        <end position="52"/>
    </location>
</feature>
<dbReference type="Proteomes" id="UP000481030">
    <property type="component" value="Unassembled WGS sequence"/>
</dbReference>
<protein>
    <submittedName>
        <fullName evidence="2">YjzD family protein</fullName>
    </submittedName>
</protein>
<dbReference type="EMBL" id="WBOS01000002">
    <property type="protein sequence ID" value="KAB2337196.1"/>
    <property type="molecule type" value="Genomic_DNA"/>
</dbReference>
<keyword evidence="3" id="KW-1185">Reference proteome</keyword>
<evidence type="ECO:0000313" key="2">
    <source>
        <dbReference type="EMBL" id="KAB2337196.1"/>
    </source>
</evidence>
<evidence type="ECO:0000313" key="3">
    <source>
        <dbReference type="Proteomes" id="UP000481030"/>
    </source>
</evidence>